<organism evidence="2 3">
    <name type="scientific">Phocaeicola intestinalis</name>
    <dbReference type="NCBI Taxonomy" id="2762212"/>
    <lineage>
        <taxon>Bacteria</taxon>
        <taxon>Pseudomonadati</taxon>
        <taxon>Bacteroidota</taxon>
        <taxon>Bacteroidia</taxon>
        <taxon>Bacteroidales</taxon>
        <taxon>Bacteroidaceae</taxon>
        <taxon>Phocaeicola</taxon>
    </lineage>
</organism>
<sequence>MIWDEFLRHFRFCDEEDSGLSDEEQERKGPKNRPKHTRKRIHQAKKNFLEKFKTASYTLSGVQLCIFNGIHTAGVTPVASVTLDRQSASSITPGYTSGMTSRLWSFRNIAAPFVRLLILQRED</sequence>
<protein>
    <submittedName>
        <fullName evidence="2">Uncharacterized protein</fullName>
    </submittedName>
</protein>
<feature type="region of interest" description="Disordered" evidence="1">
    <location>
        <begin position="17"/>
        <end position="40"/>
    </location>
</feature>
<evidence type="ECO:0000256" key="1">
    <source>
        <dbReference type="SAM" id="MobiDB-lite"/>
    </source>
</evidence>
<comment type="caution">
    <text evidence="2">The sequence shown here is derived from an EMBL/GenBank/DDBJ whole genome shotgun (WGS) entry which is preliminary data.</text>
</comment>
<name>A0ABR8Y542_9BACT</name>
<feature type="compositionally biased region" description="Basic residues" evidence="1">
    <location>
        <begin position="30"/>
        <end position="40"/>
    </location>
</feature>
<accession>A0ABR8Y542</accession>
<evidence type="ECO:0000313" key="3">
    <source>
        <dbReference type="Proteomes" id="UP000620874"/>
    </source>
</evidence>
<evidence type="ECO:0000313" key="2">
    <source>
        <dbReference type="EMBL" id="MBD8039159.1"/>
    </source>
</evidence>
<dbReference type="RefSeq" id="WP_191762809.1">
    <property type="nucleotide sequence ID" value="NZ_JACSPP010000003.1"/>
</dbReference>
<dbReference type="Proteomes" id="UP000620874">
    <property type="component" value="Unassembled WGS sequence"/>
</dbReference>
<gene>
    <name evidence="2" type="ORF">H9625_01615</name>
</gene>
<keyword evidence="3" id="KW-1185">Reference proteome</keyword>
<reference evidence="2 3" key="1">
    <citation type="submission" date="2020-08" db="EMBL/GenBank/DDBJ databases">
        <title>A Genomic Blueprint of the Chicken Gut Microbiome.</title>
        <authorList>
            <person name="Gilroy R."/>
            <person name="Ravi A."/>
            <person name="Getino M."/>
            <person name="Pursley I."/>
            <person name="Horton D.L."/>
            <person name="Alikhan N.-F."/>
            <person name="Baker D."/>
            <person name="Gharbi K."/>
            <person name="Hall N."/>
            <person name="Watson M."/>
            <person name="Adriaenssens E.M."/>
            <person name="Foster-Nyarko E."/>
            <person name="Jarju S."/>
            <person name="Secka A."/>
            <person name="Antonio M."/>
            <person name="Oren A."/>
            <person name="Chaudhuri R."/>
            <person name="La Ragione R.M."/>
            <person name="Hildebrand F."/>
            <person name="Pallen M.J."/>
        </authorList>
    </citation>
    <scope>NUCLEOTIDE SEQUENCE [LARGE SCALE GENOMIC DNA]</scope>
    <source>
        <strain evidence="2 3">Sa1CVN1</strain>
    </source>
</reference>
<proteinExistence type="predicted"/>
<dbReference type="EMBL" id="JACSPP010000003">
    <property type="protein sequence ID" value="MBD8039159.1"/>
    <property type="molecule type" value="Genomic_DNA"/>
</dbReference>